<dbReference type="SUPFAM" id="SSF141868">
    <property type="entry name" value="EAL domain-like"/>
    <property type="match status" value="1"/>
</dbReference>
<dbReference type="InterPro" id="IPR050706">
    <property type="entry name" value="Cyclic-di-GMP_PDE-like"/>
</dbReference>
<feature type="domain" description="EAL" evidence="3">
    <location>
        <begin position="23"/>
        <end position="270"/>
    </location>
</feature>
<reference evidence="5 6" key="1">
    <citation type="submission" date="2017-09" db="EMBL/GenBank/DDBJ databases">
        <authorList>
            <person name="Ehlers B."/>
            <person name="Leendertz F.H."/>
        </authorList>
    </citation>
    <scope>NUCLEOTIDE SEQUENCE [LARGE SCALE GENOMIC DNA]</scope>
    <source>
        <strain evidence="5 6">DSM 46844</strain>
    </source>
</reference>
<proteinExistence type="predicted"/>
<dbReference type="OrthoDB" id="3278016at2"/>
<dbReference type="SUPFAM" id="SSF55785">
    <property type="entry name" value="PYP-like sensor domain (PAS domain)"/>
    <property type="match status" value="1"/>
</dbReference>
<evidence type="ECO:0000259" key="1">
    <source>
        <dbReference type="PROSITE" id="PS50112"/>
    </source>
</evidence>
<protein>
    <submittedName>
        <fullName evidence="5">PAS domain S-box-containing protein/diguanylate cyclase (GGDEF) domain-containing protein</fullName>
    </submittedName>
</protein>
<dbReference type="SMART" id="SM00091">
    <property type="entry name" value="PAS"/>
    <property type="match status" value="1"/>
</dbReference>
<dbReference type="Gene3D" id="3.20.20.450">
    <property type="entry name" value="EAL domain"/>
    <property type="match status" value="1"/>
</dbReference>
<dbReference type="InterPro" id="IPR019278">
    <property type="entry name" value="DICT_dom"/>
</dbReference>
<dbReference type="SMART" id="SM00267">
    <property type="entry name" value="GGDEF"/>
    <property type="match status" value="1"/>
</dbReference>
<evidence type="ECO:0000313" key="5">
    <source>
        <dbReference type="EMBL" id="SNX95294.1"/>
    </source>
</evidence>
<dbReference type="Pfam" id="PF10069">
    <property type="entry name" value="DICT"/>
    <property type="match status" value="1"/>
</dbReference>
<dbReference type="AlphaFoldDB" id="A0A285EAP5"/>
<dbReference type="CDD" id="cd00130">
    <property type="entry name" value="PAS"/>
    <property type="match status" value="1"/>
</dbReference>
<dbReference type="InterPro" id="IPR035965">
    <property type="entry name" value="PAS-like_dom_sf"/>
</dbReference>
<dbReference type="CDD" id="cd01948">
    <property type="entry name" value="EAL"/>
    <property type="match status" value="1"/>
</dbReference>
<dbReference type="GO" id="GO:0071111">
    <property type="term" value="F:cyclic-guanylate-specific phosphodiesterase activity"/>
    <property type="evidence" value="ECO:0007669"/>
    <property type="project" value="InterPro"/>
</dbReference>
<dbReference type="PANTHER" id="PTHR33121">
    <property type="entry name" value="CYCLIC DI-GMP PHOSPHODIESTERASE PDEF"/>
    <property type="match status" value="1"/>
</dbReference>
<dbReference type="PROSITE" id="PS50112">
    <property type="entry name" value="PAS"/>
    <property type="match status" value="1"/>
</dbReference>
<dbReference type="InterPro" id="IPR000700">
    <property type="entry name" value="PAS-assoc_C"/>
</dbReference>
<gene>
    <name evidence="5" type="ORF">SAMN06893097_1011102</name>
</gene>
<dbReference type="SMART" id="SM00052">
    <property type="entry name" value="EAL"/>
    <property type="match status" value="1"/>
</dbReference>
<accession>A0A285EAP5</accession>
<evidence type="ECO:0000259" key="4">
    <source>
        <dbReference type="PROSITE" id="PS50887"/>
    </source>
</evidence>
<dbReference type="PROSITE" id="PS50113">
    <property type="entry name" value="PAC"/>
    <property type="match status" value="1"/>
</dbReference>
<name>A0A285EAP5_9ACTN</name>
<evidence type="ECO:0000259" key="3">
    <source>
        <dbReference type="PROSITE" id="PS50883"/>
    </source>
</evidence>
<dbReference type="SUPFAM" id="SSF55073">
    <property type="entry name" value="Nucleotide cyclase"/>
    <property type="match status" value="1"/>
</dbReference>
<dbReference type="InterPro" id="IPR000160">
    <property type="entry name" value="GGDEF_dom"/>
</dbReference>
<dbReference type="Gene3D" id="3.30.70.270">
    <property type="match status" value="1"/>
</dbReference>
<dbReference type="InterPro" id="IPR029787">
    <property type="entry name" value="Nucleotide_cyclase"/>
</dbReference>
<dbReference type="PANTHER" id="PTHR33121:SF76">
    <property type="entry name" value="SIGNALING PROTEIN"/>
    <property type="match status" value="1"/>
</dbReference>
<dbReference type="InterPro" id="IPR001633">
    <property type="entry name" value="EAL_dom"/>
</dbReference>
<feature type="domain" description="GGDEF" evidence="4">
    <location>
        <begin position="645"/>
        <end position="774"/>
    </location>
</feature>
<feature type="domain" description="PAC" evidence="2">
    <location>
        <begin position="544"/>
        <end position="599"/>
    </location>
</feature>
<dbReference type="Proteomes" id="UP000219514">
    <property type="component" value="Unassembled WGS sequence"/>
</dbReference>
<evidence type="ECO:0000313" key="6">
    <source>
        <dbReference type="Proteomes" id="UP000219514"/>
    </source>
</evidence>
<dbReference type="Gene3D" id="3.30.450.20">
    <property type="entry name" value="PAS domain"/>
    <property type="match status" value="1"/>
</dbReference>
<evidence type="ECO:0000259" key="2">
    <source>
        <dbReference type="PROSITE" id="PS50113"/>
    </source>
</evidence>
<organism evidence="5 6">
    <name type="scientific">Geodermatophilus sabuli</name>
    <dbReference type="NCBI Taxonomy" id="1564158"/>
    <lineage>
        <taxon>Bacteria</taxon>
        <taxon>Bacillati</taxon>
        <taxon>Actinomycetota</taxon>
        <taxon>Actinomycetes</taxon>
        <taxon>Geodermatophilales</taxon>
        <taxon>Geodermatophilaceae</taxon>
        <taxon>Geodermatophilus</taxon>
    </lineage>
</organism>
<dbReference type="NCBIfam" id="TIGR00254">
    <property type="entry name" value="GGDEF"/>
    <property type="match status" value="1"/>
</dbReference>
<dbReference type="Pfam" id="PF13426">
    <property type="entry name" value="PAS_9"/>
    <property type="match status" value="1"/>
</dbReference>
<dbReference type="PROSITE" id="PS50887">
    <property type="entry name" value="GGDEF"/>
    <property type="match status" value="1"/>
</dbReference>
<dbReference type="CDD" id="cd01949">
    <property type="entry name" value="GGDEF"/>
    <property type="match status" value="1"/>
</dbReference>
<dbReference type="EMBL" id="OBDO01000001">
    <property type="protein sequence ID" value="SNX95294.1"/>
    <property type="molecule type" value="Genomic_DNA"/>
</dbReference>
<keyword evidence="6" id="KW-1185">Reference proteome</keyword>
<dbReference type="InterPro" id="IPR043128">
    <property type="entry name" value="Rev_trsase/Diguanyl_cyclase"/>
</dbReference>
<feature type="domain" description="PAS" evidence="1">
    <location>
        <begin position="470"/>
        <end position="543"/>
    </location>
</feature>
<dbReference type="InterPro" id="IPR035919">
    <property type="entry name" value="EAL_sf"/>
</dbReference>
<dbReference type="Pfam" id="PF00563">
    <property type="entry name" value="EAL"/>
    <property type="match status" value="1"/>
</dbReference>
<dbReference type="NCBIfam" id="TIGR00229">
    <property type="entry name" value="sensory_box"/>
    <property type="match status" value="1"/>
</dbReference>
<sequence length="774" mass="81745">MGGRTADRLRPDPVAADAVDVTLSSPPTAVDEVLRGRGIRSVFQPIVELDSGRVVAYEALARGPEGPLEQPDDLFAAARAAGRLAELDAACRTAALQGALEQGLTAPLTLFVNVEPEVLDRAPMEELLAIASAAPGDLRVVLEITERALATRPAELLRTVERVRAVGWGVAVDDVGAEPLSLAFMPLLRPDVVKLDLRLVQQRPGPAIAEIMNAVNAHAERTGALVLAEGIEDAAHLRTARALGATLGQGWLFGRPGPGPVAGAATGALALPSQRPDTLTRDAAVSPFACLPAAVPLREAPKALLIELSKQLEREALRLGPASVVAATFQEARHLTPATALRYRDLVERTGFVCALGVDLPVEPLPGLRGAALDPADPVRGEWDVAVLGPHFAAALLARDLGDDGPDDERRFAYALTYDRDTVVRATAALLARVAPRSGPLPAPAAPAPAPAVPAAPAVAPAVPAAPPAGEALLRHALAATPTGVVIVDVQQPDQPLVYVNPAFERLAGLPRERLLGRNCRFLQGPDTDPAAVATVRRAVEAGEEVRVTLLNHRGPERTPWWNELHLAPVHGPDGAVARYIGVQVDVTTRVETERALARERDRASGLRARIEELAGTDAVTGLPDRRRVTEEVETALWSARAGDDALALLLIDVDGVIAANGLYGHDAGDDLLCAVADRVRGVLRRRDLVGRLGGHELVVALRELDPRSAGAEARRIAAELLQAVWSPVRLTDAELPAGVRVGVSVFPDDGTDFAELLQAAALRRFERPAAAKR</sequence>
<dbReference type="Pfam" id="PF00990">
    <property type="entry name" value="GGDEF"/>
    <property type="match status" value="1"/>
</dbReference>
<dbReference type="InterPro" id="IPR000014">
    <property type="entry name" value="PAS"/>
</dbReference>
<dbReference type="PROSITE" id="PS50883">
    <property type="entry name" value="EAL"/>
    <property type="match status" value="1"/>
</dbReference>